<dbReference type="Proteomes" id="UP000290287">
    <property type="component" value="Unassembled WGS sequence"/>
</dbReference>
<name>A0A4Q0YTB3_9GAMM</name>
<evidence type="ECO:0000313" key="2">
    <source>
        <dbReference type="Proteomes" id="UP000290287"/>
    </source>
</evidence>
<accession>A0A4Q0YTB3</accession>
<protein>
    <submittedName>
        <fullName evidence="1">Uncharacterized protein</fullName>
    </submittedName>
</protein>
<proteinExistence type="predicted"/>
<gene>
    <name evidence="1" type="ORF">CS022_02340</name>
</gene>
<sequence>MKQSPQNSQITKTLSVNLGTQRVLETQLKRIWHTMAKALTLVNEHLSFPEVTLISPSESRFIHIAADVDSGQPFLPNSKTKKRLLTDVKSACSKLSEIDGIIGAHVFSAILIPPVEAISSSKGKTKST</sequence>
<dbReference type="AlphaFoldDB" id="A0A4Q0YTB3"/>
<keyword evidence="2" id="KW-1185">Reference proteome</keyword>
<dbReference type="EMBL" id="PEIB01000002">
    <property type="protein sequence ID" value="RXJ74457.1"/>
    <property type="molecule type" value="Genomic_DNA"/>
</dbReference>
<evidence type="ECO:0000313" key="1">
    <source>
        <dbReference type="EMBL" id="RXJ74457.1"/>
    </source>
</evidence>
<reference evidence="1 2" key="1">
    <citation type="submission" date="2017-10" db="EMBL/GenBank/DDBJ databases">
        <title>Nyctiphanis sp. nov., isolated from the stomach of the euphausiid Nyctiphanes simplex (Hansen, 1911) in the Gulf of California.</title>
        <authorList>
            <person name="Gomez-Gil B."/>
            <person name="Aguilar-Mendez M."/>
            <person name="Lopez-Cortes A."/>
            <person name="Gomez-Gutierrez J."/>
            <person name="Roque A."/>
            <person name="Lang E."/>
            <person name="Gonzalez-Castillo A."/>
        </authorList>
    </citation>
    <scope>NUCLEOTIDE SEQUENCE [LARGE SCALE GENOMIC DNA]</scope>
    <source>
        <strain evidence="1 2">CAIM 600</strain>
    </source>
</reference>
<organism evidence="1 2">
    <name type="scientific">Veronia nyctiphanis</name>
    <dbReference type="NCBI Taxonomy" id="1278244"/>
    <lineage>
        <taxon>Bacteria</taxon>
        <taxon>Pseudomonadati</taxon>
        <taxon>Pseudomonadota</taxon>
        <taxon>Gammaproteobacteria</taxon>
        <taxon>Vibrionales</taxon>
        <taxon>Vibrionaceae</taxon>
        <taxon>Veronia</taxon>
    </lineage>
</organism>
<comment type="caution">
    <text evidence="1">The sequence shown here is derived from an EMBL/GenBank/DDBJ whole genome shotgun (WGS) entry which is preliminary data.</text>
</comment>